<dbReference type="OrthoDB" id="4328563at2"/>
<sequence>MAANTRTSPAKRTLPKPADAPKPAASFEPIRVGRKKKPADEGVPLFYLTGDDGEEIEYRIPSKVPTSLSLEYLRLARTMGENAAAQRMLERLLGLDAYLALEQSNEVDEDDMESILQAVISHVAGPVDESGKGRA</sequence>
<reference evidence="2 3" key="1">
    <citation type="submission" date="2019-06" db="EMBL/GenBank/DDBJ databases">
        <title>Sequencing the genomes of 1000 actinobacteria strains.</title>
        <authorList>
            <person name="Klenk H.-P."/>
        </authorList>
    </citation>
    <scope>NUCLEOTIDE SEQUENCE [LARGE SCALE GENOMIC DNA]</scope>
    <source>
        <strain evidence="2 3">DSM 41649</strain>
    </source>
</reference>
<dbReference type="Proteomes" id="UP000318416">
    <property type="component" value="Unassembled WGS sequence"/>
</dbReference>
<protein>
    <submittedName>
        <fullName evidence="2">Uncharacterized protein</fullName>
    </submittedName>
</protein>
<evidence type="ECO:0000313" key="2">
    <source>
        <dbReference type="EMBL" id="TWE17143.1"/>
    </source>
</evidence>
<proteinExistence type="predicted"/>
<evidence type="ECO:0000256" key="1">
    <source>
        <dbReference type="SAM" id="MobiDB-lite"/>
    </source>
</evidence>
<comment type="caution">
    <text evidence="2">The sequence shown here is derived from an EMBL/GenBank/DDBJ whole genome shotgun (WGS) entry which is preliminary data.</text>
</comment>
<name>A0A561ENE4_9ACTN</name>
<evidence type="ECO:0000313" key="3">
    <source>
        <dbReference type="Proteomes" id="UP000318416"/>
    </source>
</evidence>
<gene>
    <name evidence="2" type="ORF">FB465_2148</name>
</gene>
<accession>A0A561ENE4</accession>
<feature type="compositionally biased region" description="Low complexity" evidence="1">
    <location>
        <begin position="15"/>
        <end position="25"/>
    </location>
</feature>
<dbReference type="EMBL" id="VIVR01000001">
    <property type="protein sequence ID" value="TWE17143.1"/>
    <property type="molecule type" value="Genomic_DNA"/>
</dbReference>
<keyword evidence="3" id="KW-1185">Reference proteome</keyword>
<dbReference type="AlphaFoldDB" id="A0A561ENE4"/>
<dbReference type="RefSeq" id="WP_145789734.1">
    <property type="nucleotide sequence ID" value="NZ_BAAABR010000089.1"/>
</dbReference>
<organism evidence="2 3">
    <name type="scientific">Kitasatospora atroaurantiaca</name>
    <dbReference type="NCBI Taxonomy" id="285545"/>
    <lineage>
        <taxon>Bacteria</taxon>
        <taxon>Bacillati</taxon>
        <taxon>Actinomycetota</taxon>
        <taxon>Actinomycetes</taxon>
        <taxon>Kitasatosporales</taxon>
        <taxon>Streptomycetaceae</taxon>
        <taxon>Kitasatospora</taxon>
    </lineage>
</organism>
<feature type="region of interest" description="Disordered" evidence="1">
    <location>
        <begin position="1"/>
        <end position="36"/>
    </location>
</feature>
<feature type="compositionally biased region" description="Polar residues" evidence="1">
    <location>
        <begin position="1"/>
        <end position="10"/>
    </location>
</feature>